<dbReference type="EMBL" id="LGRV01000007">
    <property type="protein sequence ID" value="KOS66625.1"/>
    <property type="molecule type" value="Genomic_DNA"/>
</dbReference>
<reference evidence="2" key="1">
    <citation type="submission" date="2015-07" db="EMBL/GenBank/DDBJ databases">
        <title>Fjat-14205 dsm 2895.</title>
        <authorList>
            <person name="Liu B."/>
            <person name="Wang J."/>
            <person name="Zhu Y."/>
            <person name="Liu G."/>
            <person name="Chen Q."/>
            <person name="Chen Z."/>
            <person name="Lan J."/>
            <person name="Che J."/>
            <person name="Ge C."/>
            <person name="Shi H."/>
            <person name="Pan Z."/>
            <person name="Liu X."/>
        </authorList>
    </citation>
    <scope>NUCLEOTIDE SEQUENCE [LARGE SCALE GENOMIC DNA]</scope>
    <source>
        <strain evidence="2">DSM 25560</strain>
    </source>
</reference>
<protein>
    <submittedName>
        <fullName evidence="1">Uncharacterized protein</fullName>
    </submittedName>
</protein>
<evidence type="ECO:0000313" key="1">
    <source>
        <dbReference type="EMBL" id="KOS66625.1"/>
    </source>
</evidence>
<sequence>MFICVILILAYVALQQVTNLTTIDDGVNWRLVAQKGVDGKGAVSGVNGIELNINGNVEIKIPNFRVCGDLNSTSAASTLTARQGKELD</sequence>
<name>A0ABR5JXD8_9BACI</name>
<comment type="caution">
    <text evidence="1">The sequence shown here is derived from an EMBL/GenBank/DDBJ whole genome shotgun (WGS) entry which is preliminary data.</text>
</comment>
<evidence type="ECO:0000313" key="2">
    <source>
        <dbReference type="Proteomes" id="UP000050668"/>
    </source>
</evidence>
<dbReference type="Proteomes" id="UP000050668">
    <property type="component" value="Unassembled WGS sequence"/>
</dbReference>
<proteinExistence type="predicted"/>
<accession>A0ABR5JXD8</accession>
<organism evidence="1 2">
    <name type="scientific">Lysinibacillus contaminans</name>
    <dbReference type="NCBI Taxonomy" id="1293441"/>
    <lineage>
        <taxon>Bacteria</taxon>
        <taxon>Bacillati</taxon>
        <taxon>Bacillota</taxon>
        <taxon>Bacilli</taxon>
        <taxon>Bacillales</taxon>
        <taxon>Bacillaceae</taxon>
        <taxon>Lysinibacillus</taxon>
    </lineage>
</organism>
<keyword evidence="2" id="KW-1185">Reference proteome</keyword>
<gene>
    <name evidence="1" type="ORF">AEA09_17975</name>
</gene>
<dbReference type="RefSeq" id="WP_053585321.1">
    <property type="nucleotide sequence ID" value="NZ_LGRV01000007.1"/>
</dbReference>